<dbReference type="NCBIfam" id="TIGR00254">
    <property type="entry name" value="GGDEF"/>
    <property type="match status" value="1"/>
</dbReference>
<evidence type="ECO:0000256" key="2">
    <source>
        <dbReference type="ARBA" id="ARBA00034247"/>
    </source>
</evidence>
<dbReference type="InterPro" id="IPR043128">
    <property type="entry name" value="Rev_trsase/Diguanyl_cyclase"/>
</dbReference>
<comment type="caution">
    <text evidence="6">The sequence shown here is derived from an EMBL/GenBank/DDBJ whole genome shotgun (WGS) entry which is preliminary data.</text>
</comment>
<dbReference type="Pfam" id="PF00990">
    <property type="entry name" value="GGDEF"/>
    <property type="match status" value="1"/>
</dbReference>
<dbReference type="CDD" id="cd01949">
    <property type="entry name" value="GGDEF"/>
    <property type="match status" value="1"/>
</dbReference>
<dbReference type="SMART" id="SM00086">
    <property type="entry name" value="PAC"/>
    <property type="match status" value="1"/>
</dbReference>
<organism evidence="6 7">
    <name type="scientific">Caballeronia ptereochthonis</name>
    <dbReference type="NCBI Taxonomy" id="1777144"/>
    <lineage>
        <taxon>Bacteria</taxon>
        <taxon>Pseudomonadati</taxon>
        <taxon>Pseudomonadota</taxon>
        <taxon>Betaproteobacteria</taxon>
        <taxon>Burkholderiales</taxon>
        <taxon>Burkholderiaceae</taxon>
        <taxon>Caballeronia</taxon>
    </lineage>
</organism>
<evidence type="ECO:0000259" key="3">
    <source>
        <dbReference type="PROSITE" id="PS50112"/>
    </source>
</evidence>
<evidence type="ECO:0000256" key="1">
    <source>
        <dbReference type="ARBA" id="ARBA00012528"/>
    </source>
</evidence>
<dbReference type="InterPro" id="IPR050469">
    <property type="entry name" value="Diguanylate_Cyclase"/>
</dbReference>
<dbReference type="NCBIfam" id="TIGR00229">
    <property type="entry name" value="sensory_box"/>
    <property type="match status" value="1"/>
</dbReference>
<dbReference type="InterPro" id="IPR001610">
    <property type="entry name" value="PAC"/>
</dbReference>
<dbReference type="PANTHER" id="PTHR45138:SF9">
    <property type="entry name" value="DIGUANYLATE CYCLASE DGCM-RELATED"/>
    <property type="match status" value="1"/>
</dbReference>
<dbReference type="OrthoDB" id="9813903at2"/>
<dbReference type="FunFam" id="3.30.70.270:FF:000001">
    <property type="entry name" value="Diguanylate cyclase domain protein"/>
    <property type="match status" value="1"/>
</dbReference>
<dbReference type="CDD" id="cd00130">
    <property type="entry name" value="PAS"/>
    <property type="match status" value="1"/>
</dbReference>
<dbReference type="EMBL" id="FCOB02000002">
    <property type="protein sequence ID" value="SAK43398.1"/>
    <property type="molecule type" value="Genomic_DNA"/>
</dbReference>
<dbReference type="InterPro" id="IPR000160">
    <property type="entry name" value="GGDEF_dom"/>
</dbReference>
<gene>
    <name evidence="6" type="ORF">AWB83_00447</name>
</gene>
<dbReference type="RefSeq" id="WP_087042628.1">
    <property type="nucleotide sequence ID" value="NZ_FCOB02000002.1"/>
</dbReference>
<name>A0A157ZD32_9BURK</name>
<dbReference type="GO" id="GO:0043709">
    <property type="term" value="P:cell adhesion involved in single-species biofilm formation"/>
    <property type="evidence" value="ECO:0007669"/>
    <property type="project" value="TreeGrafter"/>
</dbReference>
<dbReference type="EC" id="2.7.7.65" evidence="1"/>
<evidence type="ECO:0000259" key="4">
    <source>
        <dbReference type="PROSITE" id="PS50113"/>
    </source>
</evidence>
<dbReference type="PANTHER" id="PTHR45138">
    <property type="entry name" value="REGULATORY COMPONENTS OF SENSORY TRANSDUCTION SYSTEM"/>
    <property type="match status" value="1"/>
</dbReference>
<dbReference type="InterPro" id="IPR013655">
    <property type="entry name" value="PAS_fold_3"/>
</dbReference>
<proteinExistence type="predicted"/>
<comment type="catalytic activity">
    <reaction evidence="2">
        <text>2 GTP = 3',3'-c-di-GMP + 2 diphosphate</text>
        <dbReference type="Rhea" id="RHEA:24898"/>
        <dbReference type="ChEBI" id="CHEBI:33019"/>
        <dbReference type="ChEBI" id="CHEBI:37565"/>
        <dbReference type="ChEBI" id="CHEBI:58805"/>
        <dbReference type="EC" id="2.7.7.65"/>
    </reaction>
</comment>
<dbReference type="SUPFAM" id="SSF55073">
    <property type="entry name" value="Nucleotide cyclase"/>
    <property type="match status" value="1"/>
</dbReference>
<dbReference type="PROSITE" id="PS50887">
    <property type="entry name" value="GGDEF"/>
    <property type="match status" value="1"/>
</dbReference>
<reference evidence="6" key="1">
    <citation type="submission" date="2016-01" db="EMBL/GenBank/DDBJ databases">
        <authorList>
            <person name="Peeters C."/>
        </authorList>
    </citation>
    <scope>NUCLEOTIDE SEQUENCE [LARGE SCALE GENOMIC DNA]</scope>
    <source>
        <strain evidence="6">LMG 29326</strain>
    </source>
</reference>
<dbReference type="InterPro" id="IPR000700">
    <property type="entry name" value="PAS-assoc_C"/>
</dbReference>
<keyword evidence="7" id="KW-1185">Reference proteome</keyword>
<feature type="domain" description="PAS" evidence="3">
    <location>
        <begin position="32"/>
        <end position="93"/>
    </location>
</feature>
<dbReference type="Pfam" id="PF08447">
    <property type="entry name" value="PAS_3"/>
    <property type="match status" value="1"/>
</dbReference>
<evidence type="ECO:0000313" key="6">
    <source>
        <dbReference type="EMBL" id="SAK43398.1"/>
    </source>
</evidence>
<dbReference type="InterPro" id="IPR029787">
    <property type="entry name" value="Nucleotide_cyclase"/>
</dbReference>
<dbReference type="SMART" id="SM00091">
    <property type="entry name" value="PAS"/>
    <property type="match status" value="1"/>
</dbReference>
<dbReference type="AlphaFoldDB" id="A0A157ZD32"/>
<feature type="domain" description="PAC" evidence="4">
    <location>
        <begin position="107"/>
        <end position="159"/>
    </location>
</feature>
<dbReference type="InterPro" id="IPR035965">
    <property type="entry name" value="PAS-like_dom_sf"/>
</dbReference>
<dbReference type="Gene3D" id="3.30.70.270">
    <property type="match status" value="1"/>
</dbReference>
<evidence type="ECO:0000259" key="5">
    <source>
        <dbReference type="PROSITE" id="PS50887"/>
    </source>
</evidence>
<accession>A0A157ZD32</accession>
<evidence type="ECO:0000313" key="7">
    <source>
        <dbReference type="Proteomes" id="UP000054978"/>
    </source>
</evidence>
<dbReference type="GO" id="GO:0052621">
    <property type="term" value="F:diguanylate cyclase activity"/>
    <property type="evidence" value="ECO:0007669"/>
    <property type="project" value="UniProtKB-EC"/>
</dbReference>
<dbReference type="GO" id="GO:0005886">
    <property type="term" value="C:plasma membrane"/>
    <property type="evidence" value="ECO:0007669"/>
    <property type="project" value="TreeGrafter"/>
</dbReference>
<dbReference type="Proteomes" id="UP000054978">
    <property type="component" value="Unassembled WGS sequence"/>
</dbReference>
<dbReference type="SMART" id="SM00267">
    <property type="entry name" value="GGDEF"/>
    <property type="match status" value="1"/>
</dbReference>
<dbReference type="PROSITE" id="PS50112">
    <property type="entry name" value="PAS"/>
    <property type="match status" value="1"/>
</dbReference>
<feature type="domain" description="GGDEF" evidence="5">
    <location>
        <begin position="198"/>
        <end position="334"/>
    </location>
</feature>
<dbReference type="PROSITE" id="PS50113">
    <property type="entry name" value="PAC"/>
    <property type="match status" value="1"/>
</dbReference>
<dbReference type="SUPFAM" id="SSF55785">
    <property type="entry name" value="PYP-like sensor domain (PAS domain)"/>
    <property type="match status" value="1"/>
</dbReference>
<dbReference type="InterPro" id="IPR000014">
    <property type="entry name" value="PAS"/>
</dbReference>
<sequence>MNSDPSESPLKAAFLRHEETLAPPGRVFGEDDHAVYRTLLESTKAIPWKIDWATMEFAYIGPQIEALLGWEPSSWKTANDWAERMHPDDREAVVNFCVSQSQAGTDHEADYRALTRDGGYVWLRDVVHVVRKANGEVEALIGFMFDISERKRTEEKLAQVQKELERLSFSDSLTGVGNRRRFDDVMAREWDAAKASGKPLSLVMIDIDFFKSYNDYYGHLQGDECLKRIARVLGEAAGEQHFLGRFGGEEFALILADTDAEAALRTAERCRMLIADEAIAHLRSPHNQRVTASFGVGTVVPGERIDVTTFINLTDAQLYQAKDHGRNRIAAVDRAGMQGEGFKAQSR</sequence>
<dbReference type="Gene3D" id="3.30.450.20">
    <property type="entry name" value="PAS domain"/>
    <property type="match status" value="1"/>
</dbReference>
<dbReference type="GO" id="GO:1902201">
    <property type="term" value="P:negative regulation of bacterial-type flagellum-dependent cell motility"/>
    <property type="evidence" value="ECO:0007669"/>
    <property type="project" value="TreeGrafter"/>
</dbReference>
<dbReference type="STRING" id="1777144.AWB83_00447"/>
<protein>
    <recommendedName>
        <fullName evidence="1">diguanylate cyclase</fullName>
        <ecNumber evidence="1">2.7.7.65</ecNumber>
    </recommendedName>
</protein>